<name>A0A8G1UJS6_9ACTN</name>
<dbReference type="Proteomes" id="UP000267408">
    <property type="component" value="Unassembled WGS sequence"/>
</dbReference>
<protein>
    <submittedName>
        <fullName evidence="1">dTMP kinase</fullName>
    </submittedName>
</protein>
<dbReference type="Gene3D" id="3.40.50.300">
    <property type="entry name" value="P-loop containing nucleotide triphosphate hydrolases"/>
    <property type="match status" value="1"/>
</dbReference>
<dbReference type="OrthoDB" id="4207160at2"/>
<dbReference type="GO" id="GO:0016301">
    <property type="term" value="F:kinase activity"/>
    <property type="evidence" value="ECO:0007669"/>
    <property type="project" value="UniProtKB-KW"/>
</dbReference>
<dbReference type="EMBL" id="RJVJ01000001">
    <property type="protein sequence ID" value="ROR42992.1"/>
    <property type="molecule type" value="Genomic_DNA"/>
</dbReference>
<keyword evidence="1" id="KW-0808">Transferase</keyword>
<proteinExistence type="predicted"/>
<dbReference type="SUPFAM" id="SSF52540">
    <property type="entry name" value="P-loop containing nucleoside triphosphate hydrolases"/>
    <property type="match status" value="1"/>
</dbReference>
<dbReference type="AlphaFoldDB" id="A0A8G1UJS6"/>
<gene>
    <name evidence="1" type="ORF">EDD39_1127</name>
</gene>
<dbReference type="RefSeq" id="WP_100837042.1">
    <property type="nucleotide sequence ID" value="NZ_RJVJ01000001.1"/>
</dbReference>
<reference evidence="1 2" key="1">
    <citation type="submission" date="2018-11" db="EMBL/GenBank/DDBJ databases">
        <title>Sequencing the genomes of 1000 actinobacteria strains.</title>
        <authorList>
            <person name="Klenk H.-P."/>
        </authorList>
    </citation>
    <scope>NUCLEOTIDE SEQUENCE [LARGE SCALE GENOMIC DNA]</scope>
    <source>
        <strain evidence="1 2">DSM 44780</strain>
    </source>
</reference>
<comment type="caution">
    <text evidence="1">The sequence shown here is derived from an EMBL/GenBank/DDBJ whole genome shotgun (WGS) entry which is preliminary data.</text>
</comment>
<evidence type="ECO:0000313" key="2">
    <source>
        <dbReference type="Proteomes" id="UP000267408"/>
    </source>
</evidence>
<keyword evidence="1" id="KW-0418">Kinase</keyword>
<accession>A0A8G1UJS6</accession>
<organism evidence="1 2">
    <name type="scientific">Kitasatospora cineracea</name>
    <dbReference type="NCBI Taxonomy" id="88074"/>
    <lineage>
        <taxon>Bacteria</taxon>
        <taxon>Bacillati</taxon>
        <taxon>Actinomycetota</taxon>
        <taxon>Actinomycetes</taxon>
        <taxon>Kitasatosporales</taxon>
        <taxon>Streptomycetaceae</taxon>
        <taxon>Kitasatospora</taxon>
    </lineage>
</organism>
<dbReference type="InterPro" id="IPR027417">
    <property type="entry name" value="P-loop_NTPase"/>
</dbReference>
<sequence>MRILVDGLDMSGKTTLVATLIKTLETRGVTAVRHRGMLAEHHPIEPLLKRLPLVRQARSSAITAAFLVGGYALDGLLVHLDPPAPTDAVIIQDGYADRTIAFGLAGGPYLTAALALWASRVFATFDVAVYLHASPRVRGERMAERADVDEADRRSVQDEHFAARFNASLLNFVGRRHRTLLVFDTAEHTPEEIAEQVLAAAGVPALPTTERTYGRTA</sequence>
<evidence type="ECO:0000313" key="1">
    <source>
        <dbReference type="EMBL" id="ROR42992.1"/>
    </source>
</evidence>